<dbReference type="Proteomes" id="UP000214566">
    <property type="component" value="Unassembled WGS sequence"/>
</dbReference>
<evidence type="ECO:0000259" key="7">
    <source>
        <dbReference type="Pfam" id="PF02852"/>
    </source>
</evidence>
<evidence type="ECO:0000256" key="2">
    <source>
        <dbReference type="ARBA" id="ARBA00022630"/>
    </source>
</evidence>
<keyword evidence="10" id="KW-1185">Reference proteome</keyword>
<evidence type="ECO:0000256" key="5">
    <source>
        <dbReference type="PIRSR" id="PIRSR000350-2"/>
    </source>
</evidence>
<evidence type="ECO:0000256" key="1">
    <source>
        <dbReference type="ARBA" id="ARBA00007532"/>
    </source>
</evidence>
<dbReference type="Gene3D" id="3.50.50.60">
    <property type="entry name" value="FAD/NAD(P)-binding domain"/>
    <property type="match status" value="2"/>
</dbReference>
<dbReference type="OrthoDB" id="178496at2"/>
<feature type="binding site" evidence="6">
    <location>
        <begin position="214"/>
        <end position="221"/>
    </location>
    <ligand>
        <name>NAD(+)</name>
        <dbReference type="ChEBI" id="CHEBI:57540"/>
    </ligand>
</feature>
<keyword evidence="6" id="KW-0520">NAD</keyword>
<dbReference type="SUPFAM" id="SSF51905">
    <property type="entry name" value="FAD/NAD(P)-binding domain"/>
    <property type="match status" value="1"/>
</dbReference>
<dbReference type="NCBIfam" id="NF004991">
    <property type="entry name" value="PRK06370.1-3"/>
    <property type="match status" value="1"/>
</dbReference>
<keyword evidence="4" id="KW-0560">Oxidoreductase</keyword>
<evidence type="ECO:0000313" key="9">
    <source>
        <dbReference type="EMBL" id="SBP90127.1"/>
    </source>
</evidence>
<feature type="binding site" evidence="6">
    <location>
        <position position="304"/>
    </location>
    <ligand>
        <name>NAD(+)</name>
        <dbReference type="ChEBI" id="CHEBI:57540"/>
    </ligand>
</feature>
<dbReference type="AlphaFoldDB" id="A0A238D9Y8"/>
<evidence type="ECO:0000259" key="8">
    <source>
        <dbReference type="Pfam" id="PF07992"/>
    </source>
</evidence>
<dbReference type="SUPFAM" id="SSF55424">
    <property type="entry name" value="FAD/NAD-linked reductases, dimerisation (C-terminal) domain"/>
    <property type="match status" value="1"/>
</dbReference>
<protein>
    <submittedName>
        <fullName evidence="9">Mercuric reductase</fullName>
    </submittedName>
</protein>
<evidence type="ECO:0000256" key="3">
    <source>
        <dbReference type="ARBA" id="ARBA00022827"/>
    </source>
</evidence>
<organism evidence="9 10">
    <name type="scientific">Thiomonas delicata</name>
    <name type="common">Thiomonas cuprina</name>
    <dbReference type="NCBI Taxonomy" id="364030"/>
    <lineage>
        <taxon>Bacteria</taxon>
        <taxon>Pseudomonadati</taxon>
        <taxon>Pseudomonadota</taxon>
        <taxon>Betaproteobacteria</taxon>
        <taxon>Burkholderiales</taxon>
        <taxon>Thiomonas</taxon>
    </lineage>
</organism>
<keyword evidence="3 6" id="KW-0274">FAD</keyword>
<comment type="similarity">
    <text evidence="1">Belongs to the class-I pyridine nucleotide-disulfide oxidoreductase family.</text>
</comment>
<dbReference type="PANTHER" id="PTHR43014:SF2">
    <property type="entry name" value="MERCURIC REDUCTASE"/>
    <property type="match status" value="1"/>
</dbReference>
<dbReference type="PRINTS" id="PR00368">
    <property type="entry name" value="FADPNR"/>
</dbReference>
<keyword evidence="2" id="KW-0285">Flavoprotein</keyword>
<dbReference type="GO" id="GO:0050660">
    <property type="term" value="F:flavin adenine dinucleotide binding"/>
    <property type="evidence" value="ECO:0007669"/>
    <property type="project" value="TreeGrafter"/>
</dbReference>
<dbReference type="InterPro" id="IPR023753">
    <property type="entry name" value="FAD/NAD-binding_dom"/>
</dbReference>
<dbReference type="EMBL" id="FLMQ01000058">
    <property type="protein sequence ID" value="SBP90127.1"/>
    <property type="molecule type" value="Genomic_DNA"/>
</dbReference>
<dbReference type="FunFam" id="3.30.390.30:FF:000001">
    <property type="entry name" value="Dihydrolipoyl dehydrogenase"/>
    <property type="match status" value="1"/>
</dbReference>
<reference evidence="9 10" key="1">
    <citation type="submission" date="2016-06" db="EMBL/GenBank/DDBJ databases">
        <authorList>
            <person name="Kjaerup R.B."/>
            <person name="Dalgaard T.S."/>
            <person name="Juul-Madsen H.R."/>
        </authorList>
    </citation>
    <scope>NUCLEOTIDE SEQUENCE [LARGE SCALE GENOMIC DNA]</scope>
    <source>
        <strain evidence="9 10">DSM 16361</strain>
    </source>
</reference>
<evidence type="ECO:0000256" key="4">
    <source>
        <dbReference type="ARBA" id="ARBA00023002"/>
    </source>
</evidence>
<dbReference type="Pfam" id="PF07992">
    <property type="entry name" value="Pyr_redox_2"/>
    <property type="match status" value="1"/>
</dbReference>
<evidence type="ECO:0000256" key="6">
    <source>
        <dbReference type="PIRSR" id="PIRSR000350-3"/>
    </source>
</evidence>
<dbReference type="InterPro" id="IPR016156">
    <property type="entry name" value="FAD/NAD-linked_Rdtase_dimer_sf"/>
</dbReference>
<dbReference type="InterPro" id="IPR001100">
    <property type="entry name" value="Pyr_nuc-diS_OxRdtase"/>
</dbReference>
<proteinExistence type="inferred from homology"/>
<feature type="domain" description="FAD/NAD(P)-binding" evidence="8">
    <location>
        <begin position="42"/>
        <end position="356"/>
    </location>
</feature>
<dbReference type="Gene3D" id="3.30.390.30">
    <property type="match status" value="1"/>
</dbReference>
<feature type="active site" description="Proton acceptor" evidence="5">
    <location>
        <position position="478"/>
    </location>
</feature>
<dbReference type="InterPro" id="IPR036188">
    <property type="entry name" value="FAD/NAD-bd_sf"/>
</dbReference>
<feature type="domain" description="Pyridine nucleotide-disulphide oxidoreductase dimerisation" evidence="7">
    <location>
        <begin position="380"/>
        <end position="487"/>
    </location>
</feature>
<dbReference type="PANTHER" id="PTHR43014">
    <property type="entry name" value="MERCURIC REDUCTASE"/>
    <property type="match status" value="1"/>
</dbReference>
<name>A0A238D9Y8_THIDL</name>
<dbReference type="PRINTS" id="PR00411">
    <property type="entry name" value="PNDRDTASEI"/>
</dbReference>
<dbReference type="GO" id="GO:0003955">
    <property type="term" value="F:NAD(P)H dehydrogenase (quinone) activity"/>
    <property type="evidence" value="ECO:0007669"/>
    <property type="project" value="TreeGrafter"/>
</dbReference>
<keyword evidence="6" id="KW-0547">Nucleotide-binding</keyword>
<feature type="binding site" evidence="6">
    <location>
        <position position="88"/>
    </location>
    <ligand>
        <name>FAD</name>
        <dbReference type="ChEBI" id="CHEBI:57692"/>
    </ligand>
</feature>
<sequence length="511" mass="54851">MQVTSSPPASAGTDLVADPHEQELLANVSPADWVNPTPPSVYHLLIIGAGPGGMAAARTAAALGVKVALVERHRLGGGSLSYGCAPSKAMIRTARAYADMRDAPNYGAVPPRTVEVDFQMAMERLRRIRARISRVDSAARLIAEGIDLYFGAAHFVGADAVEVDGVRLRFKKALIATGSRSIVPEIQGLTEVGYLTNESVFNLTAPPRSLLVIGGGPLGCELAQAFSRLGVRTIIAHDAPLFLPKEERDAAQMMSDALARDGVEIHLNSDAVSARMEQGCKRVELVNDGQVTTVDVDEILTGIGHMPAVRALRLEAAGVAYDPETGVHVDDFLRTSNPRIYAAGDVCLEHKYSNMAEASARLAVQNALFFGRKRMSSLTIPWCTYTDPEIAQVGMSVRQARERNIPVKTFTVPMHDDDRAITDGEENGFVKIHVREGTDTILGAAIVARHAGEMINGISLAMVAGIGLGTLATVVHAHPTQGEAIKMAGEAYLRTRPPHWGARLLRAWVNR</sequence>
<dbReference type="PIRSF" id="PIRSF000350">
    <property type="entry name" value="Mercury_reductase_MerA"/>
    <property type="match status" value="1"/>
</dbReference>
<accession>A0A238D9Y8</accession>
<dbReference type="RefSeq" id="WP_094162039.1">
    <property type="nucleotide sequence ID" value="NZ_LT592171.1"/>
</dbReference>
<comment type="cofactor">
    <cofactor evidence="6">
        <name>FAD</name>
        <dbReference type="ChEBI" id="CHEBI:57692"/>
    </cofactor>
    <text evidence="6">Binds 1 FAD per subunit.</text>
</comment>
<feature type="binding site" evidence="6">
    <location>
        <position position="345"/>
    </location>
    <ligand>
        <name>FAD</name>
        <dbReference type="ChEBI" id="CHEBI:57692"/>
    </ligand>
</feature>
<evidence type="ECO:0000313" key="10">
    <source>
        <dbReference type="Proteomes" id="UP000214566"/>
    </source>
</evidence>
<feature type="binding site" evidence="6">
    <location>
        <begin position="177"/>
        <end position="179"/>
    </location>
    <ligand>
        <name>FAD</name>
        <dbReference type="ChEBI" id="CHEBI:57692"/>
    </ligand>
</feature>
<dbReference type="Pfam" id="PF02852">
    <property type="entry name" value="Pyr_redox_dim"/>
    <property type="match status" value="1"/>
</dbReference>
<gene>
    <name evidence="9" type="ORF">THIARS_90277</name>
</gene>
<dbReference type="InterPro" id="IPR004099">
    <property type="entry name" value="Pyr_nucl-diS_OxRdtase_dimer"/>
</dbReference>